<reference evidence="2" key="1">
    <citation type="submission" date="2023-06" db="EMBL/GenBank/DDBJ databases">
        <authorList>
            <person name="Noh H."/>
        </authorList>
    </citation>
    <scope>NUCLEOTIDE SEQUENCE</scope>
    <source>
        <strain evidence="2">DUCC20226</strain>
    </source>
</reference>
<name>A0AAD9VXQ2_PHOAM</name>
<sequence length="105" mass="11396">MIMQTSKSFTVLLLSSLAAALPQEQVNDPQVTLTTITVGLPTSCSFKPTQTITATTGCETPCSTYADNCWWDNGLGHNDHYTHYLPDAYADASIGYCYIVALNDP</sequence>
<keyword evidence="3" id="KW-1185">Reference proteome</keyword>
<evidence type="ECO:0000313" key="3">
    <source>
        <dbReference type="Proteomes" id="UP001265746"/>
    </source>
</evidence>
<proteinExistence type="predicted"/>
<dbReference type="AlphaFoldDB" id="A0AAD9VXQ2"/>
<protein>
    <submittedName>
        <fullName evidence="2">Uncharacterized protein</fullName>
    </submittedName>
</protein>
<accession>A0AAD9VXQ2</accession>
<keyword evidence="1" id="KW-0732">Signal</keyword>
<gene>
    <name evidence="2" type="ORF">N8I77_011960</name>
</gene>
<evidence type="ECO:0000256" key="1">
    <source>
        <dbReference type="SAM" id="SignalP"/>
    </source>
</evidence>
<feature type="chain" id="PRO_5042072849" evidence="1">
    <location>
        <begin position="21"/>
        <end position="105"/>
    </location>
</feature>
<organism evidence="2 3">
    <name type="scientific">Phomopsis amygdali</name>
    <name type="common">Fusicoccum amygdali</name>
    <dbReference type="NCBI Taxonomy" id="1214568"/>
    <lineage>
        <taxon>Eukaryota</taxon>
        <taxon>Fungi</taxon>
        <taxon>Dikarya</taxon>
        <taxon>Ascomycota</taxon>
        <taxon>Pezizomycotina</taxon>
        <taxon>Sordariomycetes</taxon>
        <taxon>Sordariomycetidae</taxon>
        <taxon>Diaporthales</taxon>
        <taxon>Diaporthaceae</taxon>
        <taxon>Diaporthe</taxon>
    </lineage>
</organism>
<dbReference type="EMBL" id="JAUJFL010000008">
    <property type="protein sequence ID" value="KAK2598557.1"/>
    <property type="molecule type" value="Genomic_DNA"/>
</dbReference>
<comment type="caution">
    <text evidence="2">The sequence shown here is derived from an EMBL/GenBank/DDBJ whole genome shotgun (WGS) entry which is preliminary data.</text>
</comment>
<dbReference type="Proteomes" id="UP001265746">
    <property type="component" value="Unassembled WGS sequence"/>
</dbReference>
<evidence type="ECO:0000313" key="2">
    <source>
        <dbReference type="EMBL" id="KAK2598557.1"/>
    </source>
</evidence>
<feature type="signal peptide" evidence="1">
    <location>
        <begin position="1"/>
        <end position="20"/>
    </location>
</feature>